<gene>
    <name evidence="2" type="primary">ugt3a1</name>
    <name evidence="2" type="ORF">AOXY_G917</name>
</gene>
<dbReference type="AlphaFoldDB" id="A0AAD8GKQ2"/>
<evidence type="ECO:0000256" key="1">
    <source>
        <dbReference type="SAM" id="SignalP"/>
    </source>
</evidence>
<keyword evidence="1" id="KW-0732">Signal</keyword>
<comment type="caution">
    <text evidence="2">The sequence shown here is derived from an EMBL/GenBank/DDBJ whole genome shotgun (WGS) entry which is preliminary data.</text>
</comment>
<protein>
    <submittedName>
        <fullName evidence="2">UDP-glucuronosyltransferase 3A1-like</fullName>
    </submittedName>
</protein>
<dbReference type="Proteomes" id="UP001230051">
    <property type="component" value="Unassembled WGS sequence"/>
</dbReference>
<reference evidence="2" key="1">
    <citation type="submission" date="2022-02" db="EMBL/GenBank/DDBJ databases">
        <title>Atlantic sturgeon de novo genome assembly.</title>
        <authorList>
            <person name="Stock M."/>
            <person name="Klopp C."/>
            <person name="Guiguen Y."/>
            <person name="Cabau C."/>
            <person name="Parinello H."/>
            <person name="Santidrian Yebra-Pimentel E."/>
            <person name="Kuhl H."/>
            <person name="Dirks R.P."/>
            <person name="Guessner J."/>
            <person name="Wuertz S."/>
            <person name="Du K."/>
            <person name="Schartl M."/>
        </authorList>
    </citation>
    <scope>NUCLEOTIDE SEQUENCE</scope>
    <source>
        <strain evidence="2">STURGEONOMICS-FGT-2020</strain>
        <tissue evidence="2">Whole blood</tissue>
    </source>
</reference>
<sequence length="106" mass="12108">MASKSLVLVLLFLEQSIPAESAKILTVCLMGGSHYMLLDEISHTFHERGHGVQMLLQMGTPLIKGLNYVGRPNSYQITQCSVGEEYIKEYNKWFFEKQKEFLQGTH</sequence>
<name>A0AAD8GKQ2_ACIOX</name>
<organism evidence="2 3">
    <name type="scientific">Acipenser oxyrinchus oxyrinchus</name>
    <dbReference type="NCBI Taxonomy" id="40147"/>
    <lineage>
        <taxon>Eukaryota</taxon>
        <taxon>Metazoa</taxon>
        <taxon>Chordata</taxon>
        <taxon>Craniata</taxon>
        <taxon>Vertebrata</taxon>
        <taxon>Euteleostomi</taxon>
        <taxon>Actinopterygii</taxon>
        <taxon>Chondrostei</taxon>
        <taxon>Acipenseriformes</taxon>
        <taxon>Acipenseridae</taxon>
        <taxon>Acipenser</taxon>
    </lineage>
</organism>
<feature type="signal peptide" evidence="1">
    <location>
        <begin position="1"/>
        <end position="21"/>
    </location>
</feature>
<dbReference type="EMBL" id="JAGXEW010000001">
    <property type="protein sequence ID" value="KAK1176107.1"/>
    <property type="molecule type" value="Genomic_DNA"/>
</dbReference>
<accession>A0AAD8GKQ2</accession>
<feature type="chain" id="PRO_5042098390" evidence="1">
    <location>
        <begin position="22"/>
        <end position="106"/>
    </location>
</feature>
<keyword evidence="3" id="KW-1185">Reference proteome</keyword>
<evidence type="ECO:0000313" key="2">
    <source>
        <dbReference type="EMBL" id="KAK1176107.1"/>
    </source>
</evidence>
<proteinExistence type="predicted"/>
<evidence type="ECO:0000313" key="3">
    <source>
        <dbReference type="Proteomes" id="UP001230051"/>
    </source>
</evidence>